<evidence type="ECO:0000313" key="1">
    <source>
        <dbReference type="EMBL" id="GAH88940.1"/>
    </source>
</evidence>
<dbReference type="Pfam" id="PF21983">
    <property type="entry name" value="NikA-like"/>
    <property type="match status" value="1"/>
</dbReference>
<name>X1K5M6_9ZZZZ</name>
<protein>
    <recommendedName>
        <fullName evidence="2">Ribbon-helix-helix protein CopG domain-containing protein</fullName>
    </recommendedName>
</protein>
<organism evidence="1">
    <name type="scientific">marine sediment metagenome</name>
    <dbReference type="NCBI Taxonomy" id="412755"/>
    <lineage>
        <taxon>unclassified sequences</taxon>
        <taxon>metagenomes</taxon>
        <taxon>ecological metagenomes</taxon>
    </lineage>
</organism>
<proteinExistence type="predicted"/>
<accession>X1K5M6</accession>
<dbReference type="EMBL" id="BARU01037585">
    <property type="protein sequence ID" value="GAH88940.1"/>
    <property type="molecule type" value="Genomic_DNA"/>
</dbReference>
<gene>
    <name evidence="1" type="ORF">S03H2_58530</name>
</gene>
<evidence type="ECO:0008006" key="2">
    <source>
        <dbReference type="Google" id="ProtNLM"/>
    </source>
</evidence>
<comment type="caution">
    <text evidence="1">The sequence shown here is derived from an EMBL/GenBank/DDBJ whole genome shotgun (WGS) entry which is preliminary data.</text>
</comment>
<dbReference type="AlphaFoldDB" id="X1K5M6"/>
<dbReference type="InterPro" id="IPR053842">
    <property type="entry name" value="NikA-like"/>
</dbReference>
<reference evidence="1" key="1">
    <citation type="journal article" date="2014" name="Front. Microbiol.">
        <title>High frequency of phylogenetically diverse reductive dehalogenase-homologous genes in deep subseafloor sedimentary metagenomes.</title>
        <authorList>
            <person name="Kawai M."/>
            <person name="Futagami T."/>
            <person name="Toyoda A."/>
            <person name="Takaki Y."/>
            <person name="Nishi S."/>
            <person name="Hori S."/>
            <person name="Arai W."/>
            <person name="Tsubouchi T."/>
            <person name="Morono Y."/>
            <person name="Uchiyama I."/>
            <person name="Ito T."/>
            <person name="Fujiyama A."/>
            <person name="Inagaki F."/>
            <person name="Takami H."/>
        </authorList>
    </citation>
    <scope>NUCLEOTIDE SEQUENCE</scope>
    <source>
        <strain evidence="1">Expedition CK06-06</strain>
    </source>
</reference>
<sequence length="59" mass="6879">MKKKKAKMGRPPLKVKDRRTKIVTLRLKPSERKGLEKDAKAKGLSLSNYLLECWQKARQ</sequence>